<name>A0ABW8SEQ1_9CLOT</name>
<dbReference type="RefSeq" id="WP_406790458.1">
    <property type="nucleotide sequence ID" value="NZ_JBJHZX010000002.1"/>
</dbReference>
<reference evidence="1 2" key="1">
    <citation type="submission" date="2024-11" db="EMBL/GenBank/DDBJ databases">
        <authorList>
            <person name="Heng Y.C."/>
            <person name="Lim A.C.H."/>
            <person name="Lee J.K.Y."/>
            <person name="Kittelmann S."/>
        </authorList>
    </citation>
    <scope>NUCLEOTIDE SEQUENCE [LARGE SCALE GENOMIC DNA]</scope>
    <source>
        <strain evidence="1 2">WILCCON 0269</strain>
    </source>
</reference>
<evidence type="ECO:0000313" key="1">
    <source>
        <dbReference type="EMBL" id="MFL0194339.1"/>
    </source>
</evidence>
<evidence type="ECO:0000313" key="2">
    <source>
        <dbReference type="Proteomes" id="UP001623660"/>
    </source>
</evidence>
<gene>
    <name evidence="1" type="ORF">ACJDU8_01930</name>
</gene>
<comment type="caution">
    <text evidence="1">The sequence shown here is derived from an EMBL/GenBank/DDBJ whole genome shotgun (WGS) entry which is preliminary data.</text>
</comment>
<protein>
    <submittedName>
        <fullName evidence="1">Uncharacterized protein</fullName>
    </submittedName>
</protein>
<proteinExistence type="predicted"/>
<organism evidence="1 2">
    <name type="scientific">Candidatus Clostridium eludens</name>
    <dbReference type="NCBI Taxonomy" id="3381663"/>
    <lineage>
        <taxon>Bacteria</taxon>
        <taxon>Bacillati</taxon>
        <taxon>Bacillota</taxon>
        <taxon>Clostridia</taxon>
        <taxon>Eubacteriales</taxon>
        <taxon>Clostridiaceae</taxon>
        <taxon>Clostridium</taxon>
    </lineage>
</organism>
<accession>A0ABW8SEQ1</accession>
<dbReference type="Proteomes" id="UP001623660">
    <property type="component" value="Unassembled WGS sequence"/>
</dbReference>
<dbReference type="EMBL" id="JBJHZX010000002">
    <property type="protein sequence ID" value="MFL0194339.1"/>
    <property type="molecule type" value="Genomic_DNA"/>
</dbReference>
<sequence length="105" mass="11647">MANNIFVKTQAISETDSLVTYINYVPNDPVNGVPPNGLTNGFYVDSIPTPDTTKVNMDYQLHYNPSTQTFSYVYTSRPETQEQQIADLQNGLLQSQAAINMLLGV</sequence>
<keyword evidence="2" id="KW-1185">Reference proteome</keyword>